<evidence type="ECO:0000256" key="4">
    <source>
        <dbReference type="ARBA" id="ARBA00022529"/>
    </source>
</evidence>
<dbReference type="EMBL" id="AB018476">
    <property type="protein sequence ID" value="BAA88893.1"/>
    <property type="molecule type" value="mRNA"/>
</dbReference>
<dbReference type="AlphaFoldDB" id="Q54AI2"/>
<evidence type="ECO:0000256" key="9">
    <source>
        <dbReference type="SAM" id="SignalP"/>
    </source>
</evidence>
<dbReference type="SUPFAM" id="SSF57048">
    <property type="entry name" value="Gurmarin-like"/>
    <property type="match status" value="1"/>
</dbReference>
<dbReference type="SMR" id="Q54AI2"/>
<dbReference type="PROSITE" id="PS60011">
    <property type="entry name" value="PLANT_C6_AMP"/>
    <property type="match status" value="1"/>
</dbReference>
<dbReference type="Pfam" id="PF11410">
    <property type="entry name" value="Antifungal_pept"/>
    <property type="match status" value="1"/>
</dbReference>
<evidence type="ECO:0000256" key="6">
    <source>
        <dbReference type="ARBA" id="ARBA00022729"/>
    </source>
</evidence>
<gene>
    <name evidence="10" type="primary">PAFP</name>
</gene>
<sequence>MAKVSSAYLKFALVMILLLSVISAVMSAGCIKNGGRCNASAGPPYCCSSYCFQIAGQSYGVCKNR</sequence>
<name>Q54AI2_PHYAM</name>
<proteinExistence type="evidence at transcript level"/>
<dbReference type="GO" id="GO:0031640">
    <property type="term" value="P:killing of cells of another organism"/>
    <property type="evidence" value="ECO:0007669"/>
    <property type="project" value="UniProtKB-KW"/>
</dbReference>
<keyword evidence="5" id="KW-0295">Fungicide</keyword>
<keyword evidence="6 9" id="KW-0732">Signal</keyword>
<evidence type="ECO:0000256" key="5">
    <source>
        <dbReference type="ARBA" id="ARBA00022577"/>
    </source>
</evidence>
<dbReference type="InterPro" id="IPR009101">
    <property type="entry name" value="Gurmarin/antifun_pep"/>
</dbReference>
<evidence type="ECO:0000256" key="1">
    <source>
        <dbReference type="ARBA" id="ARBA00004613"/>
    </source>
</evidence>
<evidence type="ECO:0000256" key="7">
    <source>
        <dbReference type="ARBA" id="ARBA00022854"/>
    </source>
</evidence>
<evidence type="ECO:0000256" key="3">
    <source>
        <dbReference type="ARBA" id="ARBA00022525"/>
    </source>
</evidence>
<keyword evidence="7" id="KW-0960">Knottin</keyword>
<dbReference type="InterPro" id="IPR024206">
    <property type="entry name" value="Gurmarin/antimicrobial_peptd"/>
</dbReference>
<dbReference type="GO" id="GO:0005576">
    <property type="term" value="C:extracellular region"/>
    <property type="evidence" value="ECO:0007669"/>
    <property type="project" value="UniProtKB-SubCell"/>
</dbReference>
<keyword evidence="3" id="KW-0964">Secreted</keyword>
<keyword evidence="8" id="KW-1015">Disulfide bond</keyword>
<feature type="chain" id="PRO_5004249871" evidence="9">
    <location>
        <begin position="28"/>
        <end position="65"/>
    </location>
</feature>
<feature type="signal peptide" evidence="9">
    <location>
        <begin position="1"/>
        <end position="27"/>
    </location>
</feature>
<organism evidence="10">
    <name type="scientific">Phytolacca americana</name>
    <name type="common">American pokeweed</name>
    <name type="synonym">Phytolacca decandra</name>
    <dbReference type="NCBI Taxonomy" id="3527"/>
    <lineage>
        <taxon>Eukaryota</taxon>
        <taxon>Viridiplantae</taxon>
        <taxon>Streptophyta</taxon>
        <taxon>Embryophyta</taxon>
        <taxon>Tracheophyta</taxon>
        <taxon>Spermatophyta</taxon>
        <taxon>Magnoliopsida</taxon>
        <taxon>eudicotyledons</taxon>
        <taxon>Gunneridae</taxon>
        <taxon>Pentapetalae</taxon>
        <taxon>Caryophyllales</taxon>
        <taxon>Phytolaccaceae</taxon>
        <taxon>Phytolacca</taxon>
    </lineage>
</organism>
<dbReference type="GO" id="GO:0050832">
    <property type="term" value="P:defense response to fungus"/>
    <property type="evidence" value="ECO:0007669"/>
    <property type="project" value="UniProtKB-KW"/>
</dbReference>
<comment type="subcellular location">
    <subcellularLocation>
        <location evidence="1">Secreted</location>
    </subcellularLocation>
</comment>
<dbReference type="PROSITE" id="PS51257">
    <property type="entry name" value="PROKAR_LIPOPROTEIN"/>
    <property type="match status" value="1"/>
</dbReference>
<protein>
    <submittedName>
        <fullName evidence="10">Anti-fungal protein</fullName>
    </submittedName>
</protein>
<dbReference type="InterPro" id="IPR013006">
    <property type="entry name" value="Antimicrobial_C6_CS"/>
</dbReference>
<comment type="similarity">
    <text evidence="2">Belongs to the AMP family.</text>
</comment>
<accession>Q54AI2</accession>
<reference evidence="10" key="1">
    <citation type="submission" date="1998-10" db="EMBL/GenBank/DDBJ databases">
        <title>The sequence of a cDNA encoding anti-fungal protein in Phytolacca americana.</title>
        <authorList>
            <person name="Wang X."/>
            <person name="Peng X."/>
            <person name="Fang R."/>
        </authorList>
    </citation>
    <scope>NUCLEOTIDE SEQUENCE</scope>
</reference>
<evidence type="ECO:0000256" key="2">
    <source>
        <dbReference type="ARBA" id="ARBA00007887"/>
    </source>
</evidence>
<evidence type="ECO:0000313" key="10">
    <source>
        <dbReference type="EMBL" id="BAA88893.1"/>
    </source>
</evidence>
<keyword evidence="4" id="KW-0929">Antimicrobial</keyword>
<evidence type="ECO:0000256" key="8">
    <source>
        <dbReference type="ARBA" id="ARBA00023157"/>
    </source>
</evidence>